<evidence type="ECO:0000256" key="1">
    <source>
        <dbReference type="SAM" id="MobiDB-lite"/>
    </source>
</evidence>
<sequence>MKNKKVLFVFLLTIIMILSLSLAISAAENIMPLEDIEAGMSGYGRTVFRGTEIEEFPVEIISVTRNRNFDHNLILIKVSGDKIEAAGGVASGMSGSPIYVDDKLIGAIGYGWNFSDHRYGLVTPIERMLDLLEDKELDEDEFFDEEFEGEVEDQFEDEIESESLSLSENLARTNTPLMVSGMSGRALKRLEEDMEELDLEVVVSPGVMEEEEDLGDLQAGDAVAVQLVRGDINVGSTGTVSYVDDNQIIAFAHQFTNRGEVNYLLSRAFVHEIIPSLQAPFKMSSPYQTLIGSITQDRNAGIAGQVGQFPRIIPLYVSISEDGVEKKEVSLQIINDETLFPGLANSAALQSIDAALDRIGSGTARSRLKVMGRGLPGLQVESTDMYYSRNDIAMVSLNDFAGLINLITTNPFKEINLIDVRLEIDIDKSDSVALIQEAEVLNDEIYPGDELEVEVTLHRYRDGTETKIVKLQLPDDVEPGLATLFVDGGFTGETARLEDSNQLQSSSNGRAEISGHTSFESMLQSYLDSPDNNDLILQLYPAFSRSEYLESSDQAPGEAEEIDEEEIPEPEREPENDEEVEKPQEISEEDEIKQRYPTDYVLEGSLNLDIEILALDEDTETDDSEITVEEETEVEVEDEISPENEEDNDLEDEETEGDN</sequence>
<dbReference type="KEGG" id="has:Halsa_0412"/>
<proteinExistence type="predicted"/>
<reference evidence="3 4" key="2">
    <citation type="journal article" date="2011" name="J. Bacteriol.">
        <title>Complete Genome Sequence of the Haloalkaliphilic, Hydrogen Producing Halanaerobium hydrogenoformans.</title>
        <authorList>
            <person name="Brown S.D."/>
            <person name="Begemann M.B."/>
            <person name="Mormile M.R."/>
            <person name="Wall J.D."/>
            <person name="Han C.S."/>
            <person name="Goodwin L.A."/>
            <person name="Pitluck S."/>
            <person name="Land M.L."/>
            <person name="Hauser L.J."/>
            <person name="Elias D.A."/>
        </authorList>
    </citation>
    <scope>NUCLEOTIDE SEQUENCE [LARGE SCALE GENOMIC DNA]</scope>
    <source>
        <strain evidence="4">sapolanicus</strain>
    </source>
</reference>
<evidence type="ECO:0000313" key="3">
    <source>
        <dbReference type="EMBL" id="ADQ13887.1"/>
    </source>
</evidence>
<dbReference type="InterPro" id="IPR008763">
    <property type="entry name" value="Peptidase_S55"/>
</dbReference>
<feature type="domain" description="Peptidase S55" evidence="2">
    <location>
        <begin position="1"/>
        <end position="144"/>
    </location>
</feature>
<dbReference type="AlphaFoldDB" id="E4RP62"/>
<accession>E4RP62</accession>
<reference evidence="3 4" key="1">
    <citation type="submission" date="2010-11" db="EMBL/GenBank/DDBJ databases">
        <title>Complete sequence of Halanaerobium sp. sapolanicus.</title>
        <authorList>
            <consortium name="US DOE Joint Genome Institute"/>
            <person name="Lucas S."/>
            <person name="Copeland A."/>
            <person name="Lapidus A."/>
            <person name="Cheng J.-F."/>
            <person name="Bruce D."/>
            <person name="Goodwin L."/>
            <person name="Pitluck S."/>
            <person name="Davenport K."/>
            <person name="Detter J.C."/>
            <person name="Han C."/>
            <person name="Tapia R."/>
            <person name="Land M."/>
            <person name="Hauser L."/>
            <person name="Jeffries C."/>
            <person name="Kyrpides N."/>
            <person name="Ivanova N."/>
            <person name="Mikhailova N."/>
            <person name="Begemann M.B."/>
            <person name="Mormile M.R."/>
            <person name="Wall J.D."/>
            <person name="Elias D.A."/>
            <person name="Woyke T."/>
        </authorList>
    </citation>
    <scope>NUCLEOTIDE SEQUENCE [LARGE SCALE GENOMIC DNA]</scope>
    <source>
        <strain evidence="4">sapolanicus</strain>
    </source>
</reference>
<feature type="compositionally biased region" description="Acidic residues" evidence="1">
    <location>
        <begin position="558"/>
        <end position="591"/>
    </location>
</feature>
<name>E4RP62_HALHG</name>
<gene>
    <name evidence="3" type="ordered locus">Halsa_0412</name>
</gene>
<evidence type="ECO:0000259" key="2">
    <source>
        <dbReference type="PROSITE" id="PS51494"/>
    </source>
</evidence>
<protein>
    <recommendedName>
        <fullName evidence="2">Peptidase S55 domain-containing protein</fullName>
    </recommendedName>
</protein>
<dbReference type="EMBL" id="CP002304">
    <property type="protein sequence ID" value="ADQ13887.1"/>
    <property type="molecule type" value="Genomic_DNA"/>
</dbReference>
<keyword evidence="4" id="KW-1185">Reference proteome</keyword>
<feature type="region of interest" description="Disordered" evidence="1">
    <location>
        <begin position="614"/>
        <end position="659"/>
    </location>
</feature>
<dbReference type="Proteomes" id="UP000007434">
    <property type="component" value="Chromosome"/>
</dbReference>
<dbReference type="RefSeq" id="WP_013404993.1">
    <property type="nucleotide sequence ID" value="NC_014654.1"/>
</dbReference>
<dbReference type="PROSITE" id="PS51494">
    <property type="entry name" value="SPOIVB"/>
    <property type="match status" value="1"/>
</dbReference>
<dbReference type="HOGENOM" id="CLU_023510_0_0_9"/>
<dbReference type="STRING" id="656519.Halsa_0412"/>
<dbReference type="Pfam" id="PF05580">
    <property type="entry name" value="Peptidase_S55"/>
    <property type="match status" value="1"/>
</dbReference>
<organism evidence="3 4">
    <name type="scientific">Halanaerobium hydrogeniformans</name>
    <name type="common">Halanaerobium sp. (strain sapolanicus)</name>
    <dbReference type="NCBI Taxonomy" id="656519"/>
    <lineage>
        <taxon>Bacteria</taxon>
        <taxon>Bacillati</taxon>
        <taxon>Bacillota</taxon>
        <taxon>Clostridia</taxon>
        <taxon>Halanaerobiales</taxon>
        <taxon>Halanaerobiaceae</taxon>
        <taxon>Halanaerobium</taxon>
    </lineage>
</organism>
<feature type="region of interest" description="Disordered" evidence="1">
    <location>
        <begin position="547"/>
        <end position="598"/>
    </location>
</feature>
<dbReference type="eggNOG" id="COG1044">
    <property type="taxonomic scope" value="Bacteria"/>
</dbReference>
<evidence type="ECO:0000313" key="4">
    <source>
        <dbReference type="Proteomes" id="UP000007434"/>
    </source>
</evidence>